<evidence type="ECO:0000313" key="6">
    <source>
        <dbReference type="Proteomes" id="UP000323819"/>
    </source>
</evidence>
<sequence length="62" mass="7564">MSNTDLSLKLAASLMWAAFLYRLTRFRSEIRQVCPVMVKMNIVHFRLIWFRVRWLCYLEEPL</sequence>
<evidence type="ECO:0000313" key="3">
    <source>
        <dbReference type="EMBL" id="TXX63817.1"/>
    </source>
</evidence>
<gene>
    <name evidence="1" type="ORF">EYB64_06655</name>
    <name evidence="2" type="ORF">FLM02_09025</name>
    <name evidence="3" type="ORF">FXF03_19240</name>
</gene>
<dbReference type="EMBL" id="SISP01000008">
    <property type="protein sequence ID" value="TBM43773.1"/>
    <property type="molecule type" value="Genomic_DNA"/>
</dbReference>
<dbReference type="Proteomes" id="UP000294145">
    <property type="component" value="Unassembled WGS sequence"/>
</dbReference>
<proteinExistence type="predicted"/>
<dbReference type="AlphaFoldDB" id="A0A1X1LFY5"/>
<name>A0A1X1LFY5_VIBCL</name>
<reference evidence="1 4" key="1">
    <citation type="submission" date="2019-02" db="EMBL/GenBank/DDBJ databases">
        <title>Genomic plasticity associated with the antimicrobial resistance in Vibrio cholerae.</title>
        <authorList>
            <person name="Verma J."/>
            <person name="Bag S."/>
            <person name="Saha B."/>
            <person name="Kumar P."/>
            <person name="Ghosh T.S."/>
            <person name="Dayal M."/>
            <person name="Senapati T."/>
            <person name="Mehra S."/>
            <person name="Dey P."/>
            <person name="Desigamani A."/>
            <person name="Kumar D."/>
            <person name="Rana P."/>
            <person name="Kumar B."/>
            <person name="Maiti T.K."/>
            <person name="Sharma N.C."/>
            <person name="Bhadra R.K."/>
            <person name="Mutreja A."/>
            <person name="Nair G.B."/>
            <person name="Ramamurthy T."/>
            <person name="Das B."/>
        </authorList>
    </citation>
    <scope>NUCLEOTIDE SEQUENCE [LARGE SCALE GENOMIC DNA]</scope>
    <source>
        <strain evidence="1 4">IDH06781</strain>
    </source>
</reference>
<reference evidence="2 5" key="3">
    <citation type="submission" date="2019-07" db="EMBL/GenBank/DDBJ databases">
        <title>Phenotypic and genotypic antimicrobial resistance traits of Vibrio cholerae non-O1/non-O139 isolated from a large Austrian lake frequently associated with cases of infection.</title>
        <authorList>
            <person name="Lepuschitz S."/>
            <person name="Baron S."/>
            <person name="Larvor E."/>
            <person name="Granier S."/>
            <person name="Pretzer C."/>
            <person name="Mach R.L."/>
            <person name="Farnleitner A.H."/>
            <person name="Ruppitsch W."/>
            <person name="Pleininger S."/>
            <person name="Indra A."/>
            <person name="Kirschner A.K.T."/>
        </authorList>
    </citation>
    <scope>NUCLEOTIDE SEQUENCE [LARGE SCALE GENOMIC DNA]</scope>
    <source>
        <strain evidence="2 5">A12JL36W90</strain>
    </source>
</reference>
<dbReference type="Proteomes" id="UP000323819">
    <property type="component" value="Unassembled WGS sequence"/>
</dbReference>
<organism evidence="1 4">
    <name type="scientific">Vibrio cholerae</name>
    <dbReference type="NCBI Taxonomy" id="666"/>
    <lineage>
        <taxon>Bacteria</taxon>
        <taxon>Pseudomonadati</taxon>
        <taxon>Pseudomonadota</taxon>
        <taxon>Gammaproteobacteria</taxon>
        <taxon>Vibrionales</taxon>
        <taxon>Vibrionaceae</taxon>
        <taxon>Vibrio</taxon>
    </lineage>
</organism>
<comment type="caution">
    <text evidence="1">The sequence shown here is derived from an EMBL/GenBank/DDBJ whole genome shotgun (WGS) entry which is preliminary data.</text>
</comment>
<evidence type="ECO:0000313" key="1">
    <source>
        <dbReference type="EMBL" id="TBM43773.1"/>
    </source>
</evidence>
<dbReference type="Proteomes" id="UP000319979">
    <property type="component" value="Unassembled WGS sequence"/>
</dbReference>
<evidence type="ECO:0000313" key="5">
    <source>
        <dbReference type="Proteomes" id="UP000319979"/>
    </source>
</evidence>
<reference evidence="3 6" key="2">
    <citation type="submission" date="2019-06" db="EMBL/GenBank/DDBJ databases">
        <title>Vibrio cholerae phylogeny based on whole-genome sequencing reveals genetic diversity and population strucutre.</title>
        <authorList>
            <person name="Zhiqiu Y."/>
            <person name="Bin L."/>
            <person name="Lingyan J."/>
        </authorList>
    </citation>
    <scope>NUCLEOTIDE SEQUENCE [LARGE SCALE GENOMIC DNA]</scope>
    <source>
        <strain evidence="3 6">N2814</strain>
    </source>
</reference>
<accession>A0A1X1LFY5</accession>
<dbReference type="EMBL" id="VIOS01000025">
    <property type="protein sequence ID" value="TQP14558.1"/>
    <property type="molecule type" value="Genomic_DNA"/>
</dbReference>
<protein>
    <submittedName>
        <fullName evidence="1">Uncharacterized protein</fullName>
    </submittedName>
</protein>
<evidence type="ECO:0000313" key="4">
    <source>
        <dbReference type="Proteomes" id="UP000294145"/>
    </source>
</evidence>
<dbReference type="EMBL" id="VSIJ01000037">
    <property type="protein sequence ID" value="TXX63817.1"/>
    <property type="molecule type" value="Genomic_DNA"/>
</dbReference>
<evidence type="ECO:0000313" key="2">
    <source>
        <dbReference type="EMBL" id="TQP14558.1"/>
    </source>
</evidence>